<protein>
    <submittedName>
        <fullName evidence="8">Acyl-CoA dehydrogenase</fullName>
    </submittedName>
</protein>
<keyword evidence="9" id="KW-1185">Reference proteome</keyword>
<dbReference type="InterPro" id="IPR009075">
    <property type="entry name" value="AcylCo_DH/oxidase_C"/>
</dbReference>
<dbReference type="Gene3D" id="2.40.110.10">
    <property type="entry name" value="Butyryl-CoA Dehydrogenase, subunit A, domain 2"/>
    <property type="match status" value="1"/>
</dbReference>
<dbReference type="PANTHER" id="PTHR43884">
    <property type="entry name" value="ACYL-COA DEHYDROGENASE"/>
    <property type="match status" value="1"/>
</dbReference>
<evidence type="ECO:0000256" key="5">
    <source>
        <dbReference type="ARBA" id="ARBA00023002"/>
    </source>
</evidence>
<dbReference type="InterPro" id="IPR046373">
    <property type="entry name" value="Acyl-CoA_Oxase/DH_mid-dom_sf"/>
</dbReference>
<dbReference type="InterPro" id="IPR013786">
    <property type="entry name" value="AcylCoA_DH/ox_N"/>
</dbReference>
<comment type="cofactor">
    <cofactor evidence="1">
        <name>FAD</name>
        <dbReference type="ChEBI" id="CHEBI:57692"/>
    </cofactor>
</comment>
<organism evidence="8 9">
    <name type="scientific">Tomitella fengzijianii</name>
    <dbReference type="NCBI Taxonomy" id="2597660"/>
    <lineage>
        <taxon>Bacteria</taxon>
        <taxon>Bacillati</taxon>
        <taxon>Actinomycetota</taxon>
        <taxon>Actinomycetes</taxon>
        <taxon>Mycobacteriales</taxon>
        <taxon>Tomitella</taxon>
    </lineage>
</organism>
<gene>
    <name evidence="8" type="ORF">FO059_05050</name>
</gene>
<evidence type="ECO:0000256" key="4">
    <source>
        <dbReference type="ARBA" id="ARBA00022827"/>
    </source>
</evidence>
<keyword evidence="4" id="KW-0274">FAD</keyword>
<dbReference type="SUPFAM" id="SSF56645">
    <property type="entry name" value="Acyl-CoA dehydrogenase NM domain-like"/>
    <property type="match status" value="1"/>
</dbReference>
<comment type="similarity">
    <text evidence="2">Belongs to the acyl-CoA dehydrogenase family.</text>
</comment>
<keyword evidence="3" id="KW-0285">Flavoprotein</keyword>
<evidence type="ECO:0000256" key="2">
    <source>
        <dbReference type="ARBA" id="ARBA00009347"/>
    </source>
</evidence>
<name>A0A516X167_9ACTN</name>
<reference evidence="8 9" key="2">
    <citation type="submission" date="2019-07" db="EMBL/GenBank/DDBJ databases">
        <authorList>
            <person name="Huang Y."/>
        </authorList>
    </citation>
    <scope>NUCLEOTIDE SEQUENCE [LARGE SCALE GENOMIC DNA]</scope>
    <source>
        <strain evidence="8 9">HY188</strain>
    </source>
</reference>
<evidence type="ECO:0000313" key="9">
    <source>
        <dbReference type="Proteomes" id="UP000317344"/>
    </source>
</evidence>
<dbReference type="Pfam" id="PF02771">
    <property type="entry name" value="Acyl-CoA_dh_N"/>
    <property type="match status" value="1"/>
</dbReference>
<dbReference type="Proteomes" id="UP000317344">
    <property type="component" value="Chromosome"/>
</dbReference>
<dbReference type="PANTHER" id="PTHR43884:SF20">
    <property type="entry name" value="ACYL-COA DEHYDROGENASE FADE28"/>
    <property type="match status" value="1"/>
</dbReference>
<dbReference type="InterPro" id="IPR036250">
    <property type="entry name" value="AcylCo_DH-like_C"/>
</dbReference>
<dbReference type="Gene3D" id="1.20.140.10">
    <property type="entry name" value="Butyryl-CoA Dehydrogenase, subunit A, domain 3"/>
    <property type="match status" value="1"/>
</dbReference>
<reference evidence="8 9" key="1">
    <citation type="submission" date="2019-07" db="EMBL/GenBank/DDBJ databases">
        <title>Tomitella cavernea sp. nov., an actinomycete isolated from soil.</title>
        <authorList>
            <person name="Cheng J."/>
        </authorList>
    </citation>
    <scope>NUCLEOTIDE SEQUENCE [LARGE SCALE GENOMIC DNA]</scope>
    <source>
        <strain evidence="8 9">HY188</strain>
    </source>
</reference>
<dbReference type="OrthoDB" id="4319499at2"/>
<dbReference type="KEGG" id="toy:FO059_05050"/>
<keyword evidence="5" id="KW-0560">Oxidoreductase</keyword>
<feature type="domain" description="Acyl-CoA dehydrogenase/oxidase C-terminal" evidence="6">
    <location>
        <begin position="231"/>
        <end position="378"/>
    </location>
</feature>
<sequence length="380" mass="39738">MDFTRTEAQDDLAGLTRDICEKLSTPDRQQELDEVPGRFDSALHAALADAGILSAAVPAPAGGGFSILEQTAVLRELGRALAGTPYLPSIVMAADALATYGSPAHVELACRAADGETILTAALEESLTADPSAPATTATRSADGGHWVLSGGKTAVPFADECEAMLVPATLVGADRDQGPVGVFVVPATEVRITRQDGTDHSSLAAVDLEAVTVPDGARLGAVDGPGPDADGQAVLTRILQHGTVGLCAQQFGVLERSLELTAEYAREREQFDRPIGSFQAVAQRLADAFIDVKAARLTFEQAAWRLAEGLDADDAVRIAKFWAADAGHRVAHTTVHVHGGVGLDRDHPVHRYFLAAKTGEFRLGSATAQLTRIGAQIAG</sequence>
<dbReference type="SUPFAM" id="SSF47203">
    <property type="entry name" value="Acyl-CoA dehydrogenase C-terminal domain-like"/>
    <property type="match status" value="1"/>
</dbReference>
<dbReference type="GO" id="GO:0050660">
    <property type="term" value="F:flavin adenine dinucleotide binding"/>
    <property type="evidence" value="ECO:0007669"/>
    <property type="project" value="InterPro"/>
</dbReference>
<dbReference type="CDD" id="cd00567">
    <property type="entry name" value="ACAD"/>
    <property type="match status" value="1"/>
</dbReference>
<dbReference type="InterPro" id="IPR009100">
    <property type="entry name" value="AcylCoA_DH/oxidase_NM_dom_sf"/>
</dbReference>
<evidence type="ECO:0000259" key="7">
    <source>
        <dbReference type="Pfam" id="PF02771"/>
    </source>
</evidence>
<dbReference type="Gene3D" id="1.10.540.10">
    <property type="entry name" value="Acyl-CoA dehydrogenase/oxidase, N-terminal domain"/>
    <property type="match status" value="1"/>
</dbReference>
<dbReference type="InterPro" id="IPR037069">
    <property type="entry name" value="AcylCoA_DH/ox_N_sf"/>
</dbReference>
<dbReference type="RefSeq" id="WP_143906897.1">
    <property type="nucleotide sequence ID" value="NZ_CP041765.1"/>
</dbReference>
<dbReference type="AlphaFoldDB" id="A0A516X167"/>
<feature type="domain" description="Acyl-CoA dehydrogenase/oxidase N-terminal" evidence="7">
    <location>
        <begin position="6"/>
        <end position="104"/>
    </location>
</feature>
<dbReference type="EMBL" id="CP041765">
    <property type="protein sequence ID" value="QDQ96826.1"/>
    <property type="molecule type" value="Genomic_DNA"/>
</dbReference>
<evidence type="ECO:0000313" key="8">
    <source>
        <dbReference type="EMBL" id="QDQ96826.1"/>
    </source>
</evidence>
<dbReference type="Pfam" id="PF00441">
    <property type="entry name" value="Acyl-CoA_dh_1"/>
    <property type="match status" value="1"/>
</dbReference>
<evidence type="ECO:0000256" key="1">
    <source>
        <dbReference type="ARBA" id="ARBA00001974"/>
    </source>
</evidence>
<proteinExistence type="inferred from homology"/>
<evidence type="ECO:0000256" key="3">
    <source>
        <dbReference type="ARBA" id="ARBA00022630"/>
    </source>
</evidence>
<dbReference type="GO" id="GO:0003995">
    <property type="term" value="F:acyl-CoA dehydrogenase activity"/>
    <property type="evidence" value="ECO:0007669"/>
    <property type="project" value="TreeGrafter"/>
</dbReference>
<accession>A0A516X167</accession>
<evidence type="ECO:0000259" key="6">
    <source>
        <dbReference type="Pfam" id="PF00441"/>
    </source>
</evidence>